<protein>
    <submittedName>
        <fullName evidence="5">Acyltransferase</fullName>
    </submittedName>
</protein>
<reference evidence="5 6" key="1">
    <citation type="submission" date="2021-11" db="EMBL/GenBank/DDBJ databases">
        <authorList>
            <person name="Liang Q."/>
            <person name="Mou H."/>
            <person name="Liu Z."/>
        </authorList>
    </citation>
    <scope>NUCLEOTIDE SEQUENCE [LARGE SCALE GENOMIC DNA]</scope>
    <source>
        <strain evidence="5 6">CHU3</strain>
    </source>
</reference>
<organism evidence="5 6">
    <name type="scientific">Roseateles oligotrophus</name>
    <dbReference type="NCBI Taxonomy" id="1769250"/>
    <lineage>
        <taxon>Bacteria</taxon>
        <taxon>Pseudomonadati</taxon>
        <taxon>Pseudomonadota</taxon>
        <taxon>Betaproteobacteria</taxon>
        <taxon>Burkholderiales</taxon>
        <taxon>Sphaerotilaceae</taxon>
        <taxon>Roseateles</taxon>
    </lineage>
</organism>
<accession>A0ABT2YFP6</accession>
<dbReference type="InterPro" id="IPR001451">
    <property type="entry name" value="Hexapep"/>
</dbReference>
<dbReference type="EMBL" id="JAJIRN010000005">
    <property type="protein sequence ID" value="MCV2368871.1"/>
    <property type="molecule type" value="Genomic_DNA"/>
</dbReference>
<dbReference type="PROSITE" id="PS00101">
    <property type="entry name" value="HEXAPEP_TRANSFERASES"/>
    <property type="match status" value="1"/>
</dbReference>
<keyword evidence="4 5" id="KW-0012">Acyltransferase</keyword>
<dbReference type="PANTHER" id="PTHR23416">
    <property type="entry name" value="SIALIC ACID SYNTHASE-RELATED"/>
    <property type="match status" value="1"/>
</dbReference>
<evidence type="ECO:0000256" key="4">
    <source>
        <dbReference type="ARBA" id="ARBA00023315"/>
    </source>
</evidence>
<comment type="caution">
    <text evidence="5">The sequence shown here is derived from an EMBL/GenBank/DDBJ whole genome shotgun (WGS) entry which is preliminary data.</text>
</comment>
<evidence type="ECO:0000256" key="2">
    <source>
        <dbReference type="ARBA" id="ARBA00022679"/>
    </source>
</evidence>
<keyword evidence="3" id="KW-0677">Repeat</keyword>
<name>A0ABT2YFP6_9BURK</name>
<dbReference type="Pfam" id="PF00132">
    <property type="entry name" value="Hexapep"/>
    <property type="match status" value="1"/>
</dbReference>
<dbReference type="Proteomes" id="UP001209701">
    <property type="component" value="Unassembled WGS sequence"/>
</dbReference>
<dbReference type="InterPro" id="IPR011004">
    <property type="entry name" value="Trimer_LpxA-like_sf"/>
</dbReference>
<dbReference type="CDD" id="cd04647">
    <property type="entry name" value="LbH_MAT_like"/>
    <property type="match status" value="1"/>
</dbReference>
<keyword evidence="6" id="KW-1185">Reference proteome</keyword>
<dbReference type="PANTHER" id="PTHR23416:SF23">
    <property type="entry name" value="ACETYLTRANSFERASE C18B11.09C-RELATED"/>
    <property type="match status" value="1"/>
</dbReference>
<proteinExistence type="inferred from homology"/>
<evidence type="ECO:0000256" key="1">
    <source>
        <dbReference type="ARBA" id="ARBA00007274"/>
    </source>
</evidence>
<dbReference type="InterPro" id="IPR018357">
    <property type="entry name" value="Hexapep_transf_CS"/>
</dbReference>
<dbReference type="SUPFAM" id="SSF51161">
    <property type="entry name" value="Trimeric LpxA-like enzymes"/>
    <property type="match status" value="1"/>
</dbReference>
<evidence type="ECO:0000313" key="6">
    <source>
        <dbReference type="Proteomes" id="UP001209701"/>
    </source>
</evidence>
<dbReference type="Gene3D" id="2.160.10.10">
    <property type="entry name" value="Hexapeptide repeat proteins"/>
    <property type="match status" value="1"/>
</dbReference>
<dbReference type="RefSeq" id="WP_263571466.1">
    <property type="nucleotide sequence ID" value="NZ_JAJIRN010000005.1"/>
</dbReference>
<keyword evidence="2" id="KW-0808">Transferase</keyword>
<dbReference type="InterPro" id="IPR051159">
    <property type="entry name" value="Hexapeptide_acetyltransf"/>
</dbReference>
<sequence length="194" mass="20431">MKALLTALLLPLARLCNRLGPACLRLWSHARLRADLGPAVDSSVVSLGTVELHGTRRIDLGRQLYLYPGQYWETREAGHISIGDRVVLSRGVHLVAYAGLSIGAGSMIGEYASLRDANHLRGQGPLRDCGHLAAPITIGREVWIGRGAVVLAGVSIGDGAVVAANAVVNRDVAAGERVGGVPARPLARRKVEAA</sequence>
<comment type="similarity">
    <text evidence="1">Belongs to the transferase hexapeptide repeat family.</text>
</comment>
<dbReference type="GO" id="GO:0016746">
    <property type="term" value="F:acyltransferase activity"/>
    <property type="evidence" value="ECO:0007669"/>
    <property type="project" value="UniProtKB-KW"/>
</dbReference>
<gene>
    <name evidence="5" type="ORF">LNV07_12340</name>
</gene>
<evidence type="ECO:0000256" key="3">
    <source>
        <dbReference type="ARBA" id="ARBA00022737"/>
    </source>
</evidence>
<evidence type="ECO:0000313" key="5">
    <source>
        <dbReference type="EMBL" id="MCV2368871.1"/>
    </source>
</evidence>